<name>X1TGP9_9ZZZZ</name>
<evidence type="ECO:0000259" key="1">
    <source>
        <dbReference type="Pfam" id="PF00188"/>
    </source>
</evidence>
<dbReference type="Pfam" id="PF00188">
    <property type="entry name" value="CAP"/>
    <property type="match status" value="1"/>
</dbReference>
<protein>
    <recommendedName>
        <fullName evidence="1">SCP domain-containing protein</fullName>
    </recommendedName>
</protein>
<feature type="non-terminal residue" evidence="2">
    <location>
        <position position="37"/>
    </location>
</feature>
<dbReference type="InterPro" id="IPR014044">
    <property type="entry name" value="CAP_dom"/>
</dbReference>
<feature type="domain" description="SCP" evidence="1">
    <location>
        <begin position="1"/>
        <end position="33"/>
    </location>
</feature>
<evidence type="ECO:0000313" key="2">
    <source>
        <dbReference type="EMBL" id="GAI86770.1"/>
    </source>
</evidence>
<proteinExistence type="predicted"/>
<dbReference type="InterPro" id="IPR035940">
    <property type="entry name" value="CAP_sf"/>
</dbReference>
<comment type="caution">
    <text evidence="2">The sequence shown here is derived from an EMBL/GenBank/DDBJ whole genome shotgun (WGS) entry which is preliminary data.</text>
</comment>
<dbReference type="EMBL" id="BARW01010048">
    <property type="protein sequence ID" value="GAI86770.1"/>
    <property type="molecule type" value="Genomic_DNA"/>
</dbReference>
<dbReference type="SUPFAM" id="SSF55797">
    <property type="entry name" value="PR-1-like"/>
    <property type="match status" value="1"/>
</dbReference>
<gene>
    <name evidence="2" type="ORF">S12H4_19956</name>
</gene>
<accession>X1TGP9</accession>
<organism evidence="2">
    <name type="scientific">marine sediment metagenome</name>
    <dbReference type="NCBI Taxonomy" id="412755"/>
    <lineage>
        <taxon>unclassified sequences</taxon>
        <taxon>metagenomes</taxon>
        <taxon>ecological metagenomes</taxon>
    </lineage>
</organism>
<sequence length="37" mass="3915">MVNDLRQNNGLPAMETNGELMAAAQGQADYLASEYGA</sequence>
<dbReference type="AlphaFoldDB" id="X1TGP9"/>
<dbReference type="Gene3D" id="3.40.33.10">
    <property type="entry name" value="CAP"/>
    <property type="match status" value="1"/>
</dbReference>
<reference evidence="2" key="1">
    <citation type="journal article" date="2014" name="Front. Microbiol.">
        <title>High frequency of phylogenetically diverse reductive dehalogenase-homologous genes in deep subseafloor sedimentary metagenomes.</title>
        <authorList>
            <person name="Kawai M."/>
            <person name="Futagami T."/>
            <person name="Toyoda A."/>
            <person name="Takaki Y."/>
            <person name="Nishi S."/>
            <person name="Hori S."/>
            <person name="Arai W."/>
            <person name="Tsubouchi T."/>
            <person name="Morono Y."/>
            <person name="Uchiyama I."/>
            <person name="Ito T."/>
            <person name="Fujiyama A."/>
            <person name="Inagaki F."/>
            <person name="Takami H."/>
        </authorList>
    </citation>
    <scope>NUCLEOTIDE SEQUENCE</scope>
    <source>
        <strain evidence="2">Expedition CK06-06</strain>
    </source>
</reference>